<evidence type="ECO:0000313" key="5">
    <source>
        <dbReference type="Proteomes" id="UP000218811"/>
    </source>
</evidence>
<dbReference type="PANTHER" id="PTHR43439">
    <property type="entry name" value="PHENYLACETATE-COENZYME A LIGASE"/>
    <property type="match status" value="1"/>
</dbReference>
<gene>
    <name evidence="4" type="ORF">WOLCODRAFT_86323</name>
</gene>
<feature type="domain" description="Thioester reductase (TE)" evidence="3">
    <location>
        <begin position="13"/>
        <end position="90"/>
    </location>
</feature>
<dbReference type="EMBL" id="KB467893">
    <property type="protein sequence ID" value="PCH36752.1"/>
    <property type="molecule type" value="Genomic_DNA"/>
</dbReference>
<evidence type="ECO:0000256" key="2">
    <source>
        <dbReference type="ARBA" id="ARBA00022553"/>
    </source>
</evidence>
<evidence type="ECO:0000256" key="1">
    <source>
        <dbReference type="ARBA" id="ARBA00022450"/>
    </source>
</evidence>
<dbReference type="OMA" id="WIPADIA"/>
<dbReference type="InterPro" id="IPR013120">
    <property type="entry name" value="FAR_NAD-bd"/>
</dbReference>
<accession>A0A2H3J3D8</accession>
<dbReference type="OrthoDB" id="2773496at2759"/>
<name>A0A2H3J3D8_WOLCO</name>
<protein>
    <recommendedName>
        <fullName evidence="3">Thioester reductase (TE) domain-containing protein</fullName>
    </recommendedName>
</protein>
<feature type="non-terminal residue" evidence="4">
    <location>
        <position position="1"/>
    </location>
</feature>
<dbReference type="InterPro" id="IPR036291">
    <property type="entry name" value="NAD(P)-bd_dom_sf"/>
</dbReference>
<dbReference type="STRING" id="742152.A0A2H3J3D8"/>
<keyword evidence="5" id="KW-1185">Reference proteome</keyword>
<evidence type="ECO:0000259" key="3">
    <source>
        <dbReference type="Pfam" id="PF07993"/>
    </source>
</evidence>
<sequence length="235" mass="25615">LQLEQPILAQVAIGTGYTESKWVSEQIIRHAVDETSLKAVIVRVGQLCGASGGAWSLHEWFPSMVQSALTLRCFPSDSRNISWIPLELASSALVALRRSSVSSSVIHLIHPRPVPWSTVADVISSELSVPLVPYADWLEELGRSIEPTKNGQQANTVDALTDIALLRDIRALRLLPFYKNLSKATGGDALGFSTLSMSQALSCLPALSATNSQLTPGDVKVWLSQWRKEGLFFHA</sequence>
<dbReference type="Proteomes" id="UP000218811">
    <property type="component" value="Unassembled WGS sequence"/>
</dbReference>
<reference evidence="4 5" key="1">
    <citation type="journal article" date="2012" name="Science">
        <title>The Paleozoic origin of enzymatic lignin decomposition reconstructed from 31 fungal genomes.</title>
        <authorList>
            <person name="Floudas D."/>
            <person name="Binder M."/>
            <person name="Riley R."/>
            <person name="Barry K."/>
            <person name="Blanchette R.A."/>
            <person name="Henrissat B."/>
            <person name="Martinez A.T."/>
            <person name="Otillar R."/>
            <person name="Spatafora J.W."/>
            <person name="Yadav J.S."/>
            <person name="Aerts A."/>
            <person name="Benoit I."/>
            <person name="Boyd A."/>
            <person name="Carlson A."/>
            <person name="Copeland A."/>
            <person name="Coutinho P.M."/>
            <person name="de Vries R.P."/>
            <person name="Ferreira P."/>
            <person name="Findley K."/>
            <person name="Foster B."/>
            <person name="Gaskell J."/>
            <person name="Glotzer D."/>
            <person name="Gorecki P."/>
            <person name="Heitman J."/>
            <person name="Hesse C."/>
            <person name="Hori C."/>
            <person name="Igarashi K."/>
            <person name="Jurgens J.A."/>
            <person name="Kallen N."/>
            <person name="Kersten P."/>
            <person name="Kohler A."/>
            <person name="Kuees U."/>
            <person name="Kumar T.K.A."/>
            <person name="Kuo A."/>
            <person name="LaButti K."/>
            <person name="Larrondo L.F."/>
            <person name="Lindquist E."/>
            <person name="Ling A."/>
            <person name="Lombard V."/>
            <person name="Lucas S."/>
            <person name="Lundell T."/>
            <person name="Martin R."/>
            <person name="McLaughlin D.J."/>
            <person name="Morgenstern I."/>
            <person name="Morin E."/>
            <person name="Murat C."/>
            <person name="Nagy L.G."/>
            <person name="Nolan M."/>
            <person name="Ohm R.A."/>
            <person name="Patyshakuliyeva A."/>
            <person name="Rokas A."/>
            <person name="Ruiz-Duenas F.J."/>
            <person name="Sabat G."/>
            <person name="Salamov A."/>
            <person name="Samejima M."/>
            <person name="Schmutz J."/>
            <person name="Slot J.C."/>
            <person name="St John F."/>
            <person name="Stenlid J."/>
            <person name="Sun H."/>
            <person name="Sun S."/>
            <person name="Syed K."/>
            <person name="Tsang A."/>
            <person name="Wiebenga A."/>
            <person name="Young D."/>
            <person name="Pisabarro A."/>
            <person name="Eastwood D.C."/>
            <person name="Martin F."/>
            <person name="Cullen D."/>
            <person name="Grigoriev I.V."/>
            <person name="Hibbett D.S."/>
        </authorList>
    </citation>
    <scope>NUCLEOTIDE SEQUENCE [LARGE SCALE GENOMIC DNA]</scope>
    <source>
        <strain evidence="4 5">MD-104</strain>
    </source>
</reference>
<dbReference type="SUPFAM" id="SSF51735">
    <property type="entry name" value="NAD(P)-binding Rossmann-fold domains"/>
    <property type="match status" value="1"/>
</dbReference>
<evidence type="ECO:0000313" key="4">
    <source>
        <dbReference type="EMBL" id="PCH36752.1"/>
    </source>
</evidence>
<dbReference type="Pfam" id="PF07993">
    <property type="entry name" value="NAD_binding_4"/>
    <property type="match status" value="1"/>
</dbReference>
<dbReference type="InterPro" id="IPR051414">
    <property type="entry name" value="Adenylate-forming_Reductase"/>
</dbReference>
<keyword evidence="2" id="KW-0597">Phosphoprotein</keyword>
<dbReference type="PANTHER" id="PTHR43439:SF2">
    <property type="entry name" value="ENZYME, PUTATIVE (JCVI)-RELATED"/>
    <property type="match status" value="1"/>
</dbReference>
<dbReference type="Gene3D" id="3.40.50.720">
    <property type="entry name" value="NAD(P)-binding Rossmann-like Domain"/>
    <property type="match status" value="1"/>
</dbReference>
<keyword evidence="1" id="KW-0596">Phosphopantetheine</keyword>
<organism evidence="4 5">
    <name type="scientific">Wolfiporia cocos (strain MD-104)</name>
    <name type="common">Brown rot fungus</name>
    <dbReference type="NCBI Taxonomy" id="742152"/>
    <lineage>
        <taxon>Eukaryota</taxon>
        <taxon>Fungi</taxon>
        <taxon>Dikarya</taxon>
        <taxon>Basidiomycota</taxon>
        <taxon>Agaricomycotina</taxon>
        <taxon>Agaricomycetes</taxon>
        <taxon>Polyporales</taxon>
        <taxon>Phaeolaceae</taxon>
        <taxon>Wolfiporia</taxon>
    </lineage>
</organism>
<dbReference type="AlphaFoldDB" id="A0A2H3J3D8"/>
<proteinExistence type="predicted"/>